<keyword evidence="1" id="KW-0812">Transmembrane</keyword>
<evidence type="ECO:0008006" key="4">
    <source>
        <dbReference type="Google" id="ProtNLM"/>
    </source>
</evidence>
<dbReference type="Proteomes" id="UP000655094">
    <property type="component" value="Unassembled WGS sequence"/>
</dbReference>
<feature type="transmembrane region" description="Helical" evidence="1">
    <location>
        <begin position="47"/>
        <end position="72"/>
    </location>
</feature>
<name>A0A919I0U2_KLEPN</name>
<evidence type="ECO:0000313" key="2">
    <source>
        <dbReference type="EMBL" id="GHK57680.1"/>
    </source>
</evidence>
<dbReference type="AlphaFoldDB" id="A0A919I0U2"/>
<proteinExistence type="predicted"/>
<organism evidence="2 3">
    <name type="scientific">Klebsiella pneumoniae</name>
    <dbReference type="NCBI Taxonomy" id="573"/>
    <lineage>
        <taxon>Bacteria</taxon>
        <taxon>Pseudomonadati</taxon>
        <taxon>Pseudomonadota</taxon>
        <taxon>Gammaproteobacteria</taxon>
        <taxon>Enterobacterales</taxon>
        <taxon>Enterobacteriaceae</taxon>
        <taxon>Klebsiella/Raoultella group</taxon>
        <taxon>Klebsiella</taxon>
        <taxon>Klebsiella pneumoniae complex</taxon>
    </lineage>
</organism>
<gene>
    <name evidence="2" type="ORF">KPZU09_74160</name>
</gene>
<keyword evidence="1" id="KW-1133">Transmembrane helix</keyword>
<accession>A0A919I0U2</accession>
<comment type="caution">
    <text evidence="2">The sequence shown here is derived from an EMBL/GenBank/DDBJ whole genome shotgun (WGS) entry which is preliminary data.</text>
</comment>
<reference evidence="2" key="1">
    <citation type="submission" date="2020-10" db="EMBL/GenBank/DDBJ databases">
        <title>Genome Sequence of ESBL Producing Zambian Clinical Strains.</title>
        <authorList>
            <person name="Shawa M."/>
            <person name="Furuta Y."/>
            <person name="Simbotwe M."/>
            <person name="Mulenga E."/>
            <person name="Mubanga M."/>
            <person name="Mulenga G."/>
            <person name="Kaile C."/>
            <person name="Zorigt T."/>
            <person name="Hang'ombe B."/>
            <person name="Higashi H."/>
        </authorList>
    </citation>
    <scope>NUCLEOTIDE SEQUENCE</scope>
    <source>
        <strain evidence="2">Zam_UTH_09</strain>
    </source>
</reference>
<keyword evidence="1" id="KW-0472">Membrane</keyword>
<evidence type="ECO:0000313" key="3">
    <source>
        <dbReference type="Proteomes" id="UP000655094"/>
    </source>
</evidence>
<sequence>MEINAIPRRLAFTAGGQQLINWGISFYMPGTFAGAIAADKGWSLPQIYLGLTLAMLMMAAVSPFVAAAGSLWRKTGGHQRYLTDSRQLRHDGPAPFAGRLVRRPAADRHRHAALTV</sequence>
<protein>
    <recommendedName>
        <fullName evidence="4">Major facilitator family transporter</fullName>
    </recommendedName>
</protein>
<dbReference type="EMBL" id="BNFF01000002">
    <property type="protein sequence ID" value="GHK57680.1"/>
    <property type="molecule type" value="Genomic_DNA"/>
</dbReference>
<evidence type="ECO:0000256" key="1">
    <source>
        <dbReference type="SAM" id="Phobius"/>
    </source>
</evidence>